<dbReference type="RefSeq" id="XP_002289097.1">
    <property type="nucleotide sequence ID" value="XM_002289061.1"/>
</dbReference>
<evidence type="ECO:0000256" key="1">
    <source>
        <dbReference type="ARBA" id="ARBA00001947"/>
    </source>
</evidence>
<dbReference type="PaxDb" id="35128-Thaps4002"/>
<keyword evidence="4" id="KW-0378">Hydrolase</keyword>
<dbReference type="InParanoid" id="B8BWK6"/>
<dbReference type="GO" id="GO:0008270">
    <property type="term" value="F:zinc ion binding"/>
    <property type="evidence" value="ECO:0007669"/>
    <property type="project" value="InterPro"/>
</dbReference>
<comment type="cofactor">
    <cofactor evidence="1">
        <name>Zn(2+)</name>
        <dbReference type="ChEBI" id="CHEBI:29105"/>
    </cofactor>
</comment>
<comment type="caution">
    <text evidence="6">Lacks conserved residue(s) required for the propagation of feature annotation.</text>
</comment>
<dbReference type="InterPro" id="IPR000834">
    <property type="entry name" value="Peptidase_M14"/>
</dbReference>
<dbReference type="AlphaFoldDB" id="B8BWK6"/>
<dbReference type="InterPro" id="IPR055438">
    <property type="entry name" value="AstE_AspA_cat"/>
</dbReference>
<dbReference type="SUPFAM" id="SSF53187">
    <property type="entry name" value="Zn-dependent exopeptidases"/>
    <property type="match status" value="1"/>
</dbReference>
<gene>
    <name evidence="8" type="ORF">THAPSDRAFT_4002</name>
</gene>
<evidence type="ECO:0000313" key="8">
    <source>
        <dbReference type="EMBL" id="EED94533.1"/>
    </source>
</evidence>
<dbReference type="Pfam" id="PF24827">
    <property type="entry name" value="AstE_AspA_cat"/>
    <property type="match status" value="1"/>
</dbReference>
<dbReference type="PROSITE" id="PS52035">
    <property type="entry name" value="PEPTIDASE_M14"/>
    <property type="match status" value="1"/>
</dbReference>
<dbReference type="KEGG" id="tps:THAPSDRAFT_4002"/>
<feature type="domain" description="Peptidase M14" evidence="7">
    <location>
        <begin position="41"/>
        <end position="302"/>
    </location>
</feature>
<accession>B8BWK6</accession>
<dbReference type="eggNOG" id="ENOG502R6AS">
    <property type="taxonomic scope" value="Eukaryota"/>
</dbReference>
<dbReference type="GO" id="GO:0016788">
    <property type="term" value="F:hydrolase activity, acting on ester bonds"/>
    <property type="evidence" value="ECO:0007669"/>
    <property type="project" value="InterPro"/>
</dbReference>
<dbReference type="OMA" id="WNIPDGF"/>
<reference evidence="8 9" key="1">
    <citation type="journal article" date="2004" name="Science">
        <title>The genome of the diatom Thalassiosira pseudonana: ecology, evolution, and metabolism.</title>
        <authorList>
            <person name="Armbrust E.V."/>
            <person name="Berges J.A."/>
            <person name="Bowler C."/>
            <person name="Green B.R."/>
            <person name="Martinez D."/>
            <person name="Putnam N.H."/>
            <person name="Zhou S."/>
            <person name="Allen A.E."/>
            <person name="Apt K.E."/>
            <person name="Bechner M."/>
            <person name="Brzezinski M.A."/>
            <person name="Chaal B.K."/>
            <person name="Chiovitti A."/>
            <person name="Davis A.K."/>
            <person name="Demarest M.S."/>
            <person name="Detter J.C."/>
            <person name="Glavina T."/>
            <person name="Goodstein D."/>
            <person name="Hadi M.Z."/>
            <person name="Hellsten U."/>
            <person name="Hildebrand M."/>
            <person name="Jenkins B.D."/>
            <person name="Jurka J."/>
            <person name="Kapitonov V.V."/>
            <person name="Kroger N."/>
            <person name="Lau W.W."/>
            <person name="Lane T.W."/>
            <person name="Larimer F.W."/>
            <person name="Lippmeier J.C."/>
            <person name="Lucas S."/>
            <person name="Medina M."/>
            <person name="Montsant A."/>
            <person name="Obornik M."/>
            <person name="Parker M.S."/>
            <person name="Palenik B."/>
            <person name="Pazour G.J."/>
            <person name="Richardson P.M."/>
            <person name="Rynearson T.A."/>
            <person name="Saito M.A."/>
            <person name="Schwartz D.C."/>
            <person name="Thamatrakoln K."/>
            <person name="Valentin K."/>
            <person name="Vardi A."/>
            <person name="Wilkerson F.P."/>
            <person name="Rokhsar D.S."/>
        </authorList>
    </citation>
    <scope>NUCLEOTIDE SEQUENCE [LARGE SCALE GENOMIC DNA]</scope>
    <source>
        <strain evidence="8 9">CCMP1335</strain>
    </source>
</reference>
<dbReference type="GO" id="GO:0004181">
    <property type="term" value="F:metallocarboxypeptidase activity"/>
    <property type="evidence" value="ECO:0007669"/>
    <property type="project" value="InterPro"/>
</dbReference>
<keyword evidence="9" id="KW-1185">Reference proteome</keyword>
<reference evidence="8 9" key="2">
    <citation type="journal article" date="2008" name="Nature">
        <title>The Phaeodactylum genome reveals the evolutionary history of diatom genomes.</title>
        <authorList>
            <person name="Bowler C."/>
            <person name="Allen A.E."/>
            <person name="Badger J.H."/>
            <person name="Grimwood J."/>
            <person name="Jabbari K."/>
            <person name="Kuo A."/>
            <person name="Maheswari U."/>
            <person name="Martens C."/>
            <person name="Maumus F."/>
            <person name="Otillar R.P."/>
            <person name="Rayko E."/>
            <person name="Salamov A."/>
            <person name="Vandepoele K."/>
            <person name="Beszteri B."/>
            <person name="Gruber A."/>
            <person name="Heijde M."/>
            <person name="Katinka M."/>
            <person name="Mock T."/>
            <person name="Valentin K."/>
            <person name="Verret F."/>
            <person name="Berges J.A."/>
            <person name="Brownlee C."/>
            <person name="Cadoret J.P."/>
            <person name="Chiovitti A."/>
            <person name="Choi C.J."/>
            <person name="Coesel S."/>
            <person name="De Martino A."/>
            <person name="Detter J.C."/>
            <person name="Durkin C."/>
            <person name="Falciatore A."/>
            <person name="Fournet J."/>
            <person name="Haruta M."/>
            <person name="Huysman M.J."/>
            <person name="Jenkins B.D."/>
            <person name="Jiroutova K."/>
            <person name="Jorgensen R.E."/>
            <person name="Joubert Y."/>
            <person name="Kaplan A."/>
            <person name="Kroger N."/>
            <person name="Kroth P.G."/>
            <person name="La Roche J."/>
            <person name="Lindquist E."/>
            <person name="Lommer M."/>
            <person name="Martin-Jezequel V."/>
            <person name="Lopez P.J."/>
            <person name="Lucas S."/>
            <person name="Mangogna M."/>
            <person name="McGinnis K."/>
            <person name="Medlin L.K."/>
            <person name="Montsant A."/>
            <person name="Oudot-Le Secq M.P."/>
            <person name="Napoli C."/>
            <person name="Obornik M."/>
            <person name="Parker M.S."/>
            <person name="Petit J.L."/>
            <person name="Porcel B.M."/>
            <person name="Poulsen N."/>
            <person name="Robison M."/>
            <person name="Rychlewski L."/>
            <person name="Rynearson T.A."/>
            <person name="Schmutz J."/>
            <person name="Shapiro H."/>
            <person name="Siaut M."/>
            <person name="Stanley M."/>
            <person name="Sussman M.R."/>
            <person name="Taylor A.R."/>
            <person name="Vardi A."/>
            <person name="von Dassow P."/>
            <person name="Vyverman W."/>
            <person name="Willis A."/>
            <person name="Wyrwicz L.S."/>
            <person name="Rokhsar D.S."/>
            <person name="Weissenbach J."/>
            <person name="Armbrust E.V."/>
            <person name="Green B.R."/>
            <person name="Van de Peer Y."/>
            <person name="Grigoriev I.V."/>
        </authorList>
    </citation>
    <scope>NUCLEOTIDE SEQUENCE [LARGE SCALE GENOMIC DNA]</scope>
    <source>
        <strain evidence="8 9">CCMP1335</strain>
    </source>
</reference>
<comment type="similarity">
    <text evidence="2 6">Belongs to the peptidase M14 family.</text>
</comment>
<evidence type="ECO:0000256" key="2">
    <source>
        <dbReference type="ARBA" id="ARBA00005988"/>
    </source>
</evidence>
<name>B8BWK6_THAPS</name>
<dbReference type="EMBL" id="CM000640">
    <property type="protein sequence ID" value="EED94533.1"/>
    <property type="molecule type" value="Genomic_DNA"/>
</dbReference>
<sequence length="302" mass="33820">MGSTDSTEEPTITVTPFYPIGTPGKPWTEAESEQWKAQTKIQRSYKQEVLDKLNNDNLNDDVLEVVQYGALSHDEQRYPLFAVKSRTWQEDKPCLLVTGGVHGYETSGVQGAIHFLQKEALNYVDKVNILVFPCVSPWAYEHIQRWNADIKDPNRSFNKGVETEESMAVMTYLEKMNVSKWTIHLDLHETTDTDATQFMPAKHAQAGLMYESEVIPDGFYLVGDSENAQLDFQEAVIANVKKVTHIAPPDDSGNIIDEPVVKEGIIIVPANELGLCCSVTGGTYVTTTEVYPDSPLRMKFAI</sequence>
<organism evidence="8 9">
    <name type="scientific">Thalassiosira pseudonana</name>
    <name type="common">Marine diatom</name>
    <name type="synonym">Cyclotella nana</name>
    <dbReference type="NCBI Taxonomy" id="35128"/>
    <lineage>
        <taxon>Eukaryota</taxon>
        <taxon>Sar</taxon>
        <taxon>Stramenopiles</taxon>
        <taxon>Ochrophyta</taxon>
        <taxon>Bacillariophyta</taxon>
        <taxon>Coscinodiscophyceae</taxon>
        <taxon>Thalassiosirophycidae</taxon>
        <taxon>Thalassiosirales</taxon>
        <taxon>Thalassiosiraceae</taxon>
        <taxon>Thalassiosira</taxon>
    </lineage>
</organism>
<dbReference type="Gene3D" id="3.40.630.10">
    <property type="entry name" value="Zn peptidases"/>
    <property type="match status" value="1"/>
</dbReference>
<dbReference type="GO" id="GO:0006508">
    <property type="term" value="P:proteolysis"/>
    <property type="evidence" value="ECO:0007669"/>
    <property type="project" value="InterPro"/>
</dbReference>
<keyword evidence="3" id="KW-0479">Metal-binding</keyword>
<evidence type="ECO:0000256" key="4">
    <source>
        <dbReference type="ARBA" id="ARBA00022801"/>
    </source>
</evidence>
<dbReference type="HOGENOM" id="CLU_079078_0_0_1"/>
<evidence type="ECO:0000259" key="7">
    <source>
        <dbReference type="PROSITE" id="PS52035"/>
    </source>
</evidence>
<dbReference type="Proteomes" id="UP000001449">
    <property type="component" value="Chromosome 3"/>
</dbReference>
<evidence type="ECO:0000313" key="9">
    <source>
        <dbReference type="Proteomes" id="UP000001449"/>
    </source>
</evidence>
<protein>
    <recommendedName>
        <fullName evidence="7">Peptidase M14 domain-containing protein</fullName>
    </recommendedName>
</protein>
<keyword evidence="5" id="KW-0862">Zinc</keyword>
<dbReference type="GeneID" id="7452756"/>
<proteinExistence type="inferred from homology"/>
<evidence type="ECO:0000256" key="5">
    <source>
        <dbReference type="ARBA" id="ARBA00022833"/>
    </source>
</evidence>
<dbReference type="CDD" id="cd06231">
    <property type="entry name" value="M14_REP34-like"/>
    <property type="match status" value="1"/>
</dbReference>
<evidence type="ECO:0000256" key="3">
    <source>
        <dbReference type="ARBA" id="ARBA00022723"/>
    </source>
</evidence>
<evidence type="ECO:0000256" key="6">
    <source>
        <dbReference type="PROSITE-ProRule" id="PRU01379"/>
    </source>
</evidence>